<accession>A0A9D1GN98</accession>
<keyword evidence="2" id="KW-0472">Membrane</keyword>
<comment type="caution">
    <text evidence="3">The sequence shown here is derived from an EMBL/GenBank/DDBJ whole genome shotgun (WGS) entry which is preliminary data.</text>
</comment>
<reference evidence="3" key="1">
    <citation type="submission" date="2020-10" db="EMBL/GenBank/DDBJ databases">
        <authorList>
            <person name="Gilroy R."/>
        </authorList>
    </citation>
    <scope>NUCLEOTIDE SEQUENCE</scope>
    <source>
        <strain evidence="3">CHK123-3438</strain>
    </source>
</reference>
<dbReference type="Proteomes" id="UP000886860">
    <property type="component" value="Unassembled WGS sequence"/>
</dbReference>
<name>A0A9D1GN98_9FIRM</name>
<keyword evidence="2" id="KW-0812">Transmembrane</keyword>
<proteinExistence type="predicted"/>
<dbReference type="EMBL" id="DVKS01000230">
    <property type="protein sequence ID" value="HIT43159.1"/>
    <property type="molecule type" value="Genomic_DNA"/>
</dbReference>
<keyword evidence="2" id="KW-1133">Transmembrane helix</keyword>
<reference evidence="3" key="2">
    <citation type="journal article" date="2021" name="PeerJ">
        <title>Extensive microbial diversity within the chicken gut microbiome revealed by metagenomics and culture.</title>
        <authorList>
            <person name="Gilroy R."/>
            <person name="Ravi A."/>
            <person name="Getino M."/>
            <person name="Pursley I."/>
            <person name="Horton D.L."/>
            <person name="Alikhan N.F."/>
            <person name="Baker D."/>
            <person name="Gharbi K."/>
            <person name="Hall N."/>
            <person name="Watson M."/>
            <person name="Adriaenssens E.M."/>
            <person name="Foster-Nyarko E."/>
            <person name="Jarju S."/>
            <person name="Secka A."/>
            <person name="Antonio M."/>
            <person name="Oren A."/>
            <person name="Chaudhuri R.R."/>
            <person name="La Ragione R."/>
            <person name="Hildebrand F."/>
            <person name="Pallen M.J."/>
        </authorList>
    </citation>
    <scope>NUCLEOTIDE SEQUENCE</scope>
    <source>
        <strain evidence="3">CHK123-3438</strain>
    </source>
</reference>
<feature type="region of interest" description="Disordered" evidence="1">
    <location>
        <begin position="90"/>
        <end position="181"/>
    </location>
</feature>
<evidence type="ECO:0000313" key="4">
    <source>
        <dbReference type="Proteomes" id="UP000886860"/>
    </source>
</evidence>
<feature type="compositionally biased region" description="Polar residues" evidence="1">
    <location>
        <begin position="147"/>
        <end position="163"/>
    </location>
</feature>
<organism evidence="3 4">
    <name type="scientific">Candidatus Caccovicinus merdipullorum</name>
    <dbReference type="NCBI Taxonomy" id="2840724"/>
    <lineage>
        <taxon>Bacteria</taxon>
        <taxon>Bacillati</taxon>
        <taxon>Bacillota</taxon>
        <taxon>Clostridia</taxon>
        <taxon>Eubacteriales</taxon>
        <taxon>Candidatus Caccovicinus</taxon>
    </lineage>
</organism>
<feature type="compositionally biased region" description="Basic and acidic residues" evidence="1">
    <location>
        <begin position="168"/>
        <end position="181"/>
    </location>
</feature>
<evidence type="ECO:0008006" key="5">
    <source>
        <dbReference type="Google" id="ProtNLM"/>
    </source>
</evidence>
<feature type="compositionally biased region" description="Basic and acidic residues" evidence="1">
    <location>
        <begin position="136"/>
        <end position="146"/>
    </location>
</feature>
<gene>
    <name evidence="3" type="ORF">IAB60_13870</name>
</gene>
<feature type="transmembrane region" description="Helical" evidence="2">
    <location>
        <begin position="12"/>
        <end position="35"/>
    </location>
</feature>
<evidence type="ECO:0000256" key="2">
    <source>
        <dbReference type="SAM" id="Phobius"/>
    </source>
</evidence>
<evidence type="ECO:0000256" key="1">
    <source>
        <dbReference type="SAM" id="MobiDB-lite"/>
    </source>
</evidence>
<dbReference type="AlphaFoldDB" id="A0A9D1GN98"/>
<evidence type="ECO:0000313" key="3">
    <source>
        <dbReference type="EMBL" id="HIT43159.1"/>
    </source>
</evidence>
<protein>
    <recommendedName>
        <fullName evidence="5">DUF2953 domain-containing protein</fullName>
    </recommendedName>
</protein>
<sequence>MIHGLLFVLKILIWILLGILGLLLGILLFVLFCAIRYQVDGCRRYGELALRIQVRFLLAGRFSLSHEHGQTDWALRILGFPLWKSGAAQEAFSDRNQPPAPESPGNTDPEPSRNTVPEHPGNADPDQSGGKTHSVPAEEKTAETKTDSPSAAPSEKSCTSPKAASQKAGEEKVSPEKKGPTERIRSKLLALAGKVRFAFQSFCDKIKQTKDRFLWLLSKWEEIRDILEDPANQKSARLLTAQIKKIFRHVLPRRGEGDLSFGLEDPYRMGQLLSLAAVLYPFTYNILTLHPVFDQNILEGEMHFRGRIRPGVLLCFLVRLLLDSNIRKWIGRLTRNRI</sequence>